<evidence type="ECO:0000313" key="2">
    <source>
        <dbReference type="EMBL" id="SFD14504.1"/>
    </source>
</evidence>
<evidence type="ECO:0000256" key="1">
    <source>
        <dbReference type="SAM" id="SignalP"/>
    </source>
</evidence>
<gene>
    <name evidence="2" type="ORF">SAMN04488094_1177</name>
</gene>
<sequence length="100" mass="11348">MVYARILAILPALILPCELRAACVRPEEPLWITPTGEEDTDFLIRQSFQVYWSEMGQYLTCLNDEAAAARDAINYSLEFYNRVFGVNPTGSWIEEPSNGD</sequence>
<dbReference type="EMBL" id="FOLG01000017">
    <property type="protein sequence ID" value="SFD14504.1"/>
    <property type="molecule type" value="Genomic_DNA"/>
</dbReference>
<accession>A0A1I1PX84</accession>
<evidence type="ECO:0000313" key="3">
    <source>
        <dbReference type="Proteomes" id="UP000198728"/>
    </source>
</evidence>
<keyword evidence="1" id="KW-0732">Signal</keyword>
<feature type="chain" id="PRO_5011629560" evidence="1">
    <location>
        <begin position="22"/>
        <end position="100"/>
    </location>
</feature>
<dbReference type="Proteomes" id="UP000198728">
    <property type="component" value="Unassembled WGS sequence"/>
</dbReference>
<reference evidence="2 3" key="1">
    <citation type="submission" date="2016-10" db="EMBL/GenBank/DDBJ databases">
        <authorList>
            <person name="de Groot N.N."/>
        </authorList>
    </citation>
    <scope>NUCLEOTIDE SEQUENCE [LARGE SCALE GENOMIC DNA]</scope>
    <source>
        <strain evidence="2 3">DSM 19548</strain>
    </source>
</reference>
<dbReference type="STRING" id="441112.SAMN04488094_1177"/>
<organism evidence="2 3">
    <name type="scientific">Tropicimonas isoalkanivorans</name>
    <dbReference type="NCBI Taxonomy" id="441112"/>
    <lineage>
        <taxon>Bacteria</taxon>
        <taxon>Pseudomonadati</taxon>
        <taxon>Pseudomonadota</taxon>
        <taxon>Alphaproteobacteria</taxon>
        <taxon>Rhodobacterales</taxon>
        <taxon>Roseobacteraceae</taxon>
        <taxon>Tropicimonas</taxon>
    </lineage>
</organism>
<dbReference type="AlphaFoldDB" id="A0A1I1PX84"/>
<name>A0A1I1PX84_9RHOB</name>
<keyword evidence="3" id="KW-1185">Reference proteome</keyword>
<feature type="signal peptide" evidence="1">
    <location>
        <begin position="1"/>
        <end position="21"/>
    </location>
</feature>
<proteinExistence type="predicted"/>
<protein>
    <submittedName>
        <fullName evidence="2">Uncharacterized protein</fullName>
    </submittedName>
</protein>